<reference evidence="4 5" key="1">
    <citation type="submission" date="2014-12" db="EMBL/GenBank/DDBJ databases">
        <title>Genome assembly of Enhygromyxa salina DSM 15201.</title>
        <authorList>
            <person name="Sharma G."/>
            <person name="Subramanian S."/>
        </authorList>
    </citation>
    <scope>NUCLEOTIDE SEQUENCE [LARGE SCALE GENOMIC DNA]</scope>
    <source>
        <strain evidence="4 5">DSM 15201</strain>
    </source>
</reference>
<accession>A0A0C2A3N3</accession>
<gene>
    <name evidence="4" type="ORF">DB30_02208</name>
</gene>
<feature type="transmembrane region" description="Helical" evidence="1">
    <location>
        <begin position="86"/>
        <end position="105"/>
    </location>
</feature>
<evidence type="ECO:0000259" key="2">
    <source>
        <dbReference type="PROSITE" id="PS50234"/>
    </source>
</evidence>
<dbReference type="SMART" id="SM00327">
    <property type="entry name" value="VWA"/>
    <property type="match status" value="1"/>
</dbReference>
<feature type="domain" description="VWFA" evidence="2">
    <location>
        <begin position="526"/>
        <end position="718"/>
    </location>
</feature>
<dbReference type="SUPFAM" id="SSF53300">
    <property type="entry name" value="vWA-like"/>
    <property type="match status" value="1"/>
</dbReference>
<evidence type="ECO:0008006" key="6">
    <source>
        <dbReference type="Google" id="ProtNLM"/>
    </source>
</evidence>
<keyword evidence="1" id="KW-0472">Membrane</keyword>
<dbReference type="PROSITE" id="PS51468">
    <property type="entry name" value="VIT"/>
    <property type="match status" value="1"/>
</dbReference>
<dbReference type="Pfam" id="PF04773">
    <property type="entry name" value="FecR"/>
    <property type="match status" value="1"/>
</dbReference>
<name>A0A0C2A3N3_9BACT</name>
<dbReference type="PROSITE" id="PS50234">
    <property type="entry name" value="VWFA"/>
    <property type="match status" value="1"/>
</dbReference>
<proteinExistence type="predicted"/>
<dbReference type="Gene3D" id="2.60.120.1440">
    <property type="match status" value="1"/>
</dbReference>
<dbReference type="PANTHER" id="PTHR45737:SF6">
    <property type="entry name" value="VON WILLEBRAND FACTOR A DOMAIN-CONTAINING PROTEIN 5A"/>
    <property type="match status" value="1"/>
</dbReference>
<dbReference type="InterPro" id="IPR002035">
    <property type="entry name" value="VWF_A"/>
</dbReference>
<dbReference type="InterPro" id="IPR011990">
    <property type="entry name" value="TPR-like_helical_dom_sf"/>
</dbReference>
<dbReference type="InterPro" id="IPR006860">
    <property type="entry name" value="FecR"/>
</dbReference>
<evidence type="ECO:0000256" key="1">
    <source>
        <dbReference type="SAM" id="Phobius"/>
    </source>
</evidence>
<dbReference type="InterPro" id="IPR036465">
    <property type="entry name" value="vWFA_dom_sf"/>
</dbReference>
<feature type="domain" description="VIT" evidence="3">
    <location>
        <begin position="274"/>
        <end position="402"/>
    </location>
</feature>
<dbReference type="CDD" id="cd00198">
    <property type="entry name" value="vWFA"/>
    <property type="match status" value="1"/>
</dbReference>
<dbReference type="SUPFAM" id="SSF48452">
    <property type="entry name" value="TPR-like"/>
    <property type="match status" value="1"/>
</dbReference>
<organism evidence="4 5">
    <name type="scientific">Enhygromyxa salina</name>
    <dbReference type="NCBI Taxonomy" id="215803"/>
    <lineage>
        <taxon>Bacteria</taxon>
        <taxon>Pseudomonadati</taxon>
        <taxon>Myxococcota</taxon>
        <taxon>Polyangia</taxon>
        <taxon>Nannocystales</taxon>
        <taxon>Nannocystaceae</taxon>
        <taxon>Enhygromyxa</taxon>
    </lineage>
</organism>
<sequence length="1844" mass="199891">MNRSFQMSEHERPDPHDDAVLDANIERLLNHVQRPPAVPAETRARMLAQLRSAQAAASEPVTKGSARADVDDPIPLARAKLKRRRIGGATIFVALAAAVLLAWVLGLGQKLLDHGEAQLIATYENHGLEPREVMLADGSRALLRRGTELVELAPRHLRLVEGEVLLDVRTAPNPLLVETAQGRASVLGTRVLLRSDAIQTLAAVLHGQANLQSLDGAGDLLLRAGEQALLRSETEPARIAGRRLSFEIDWARELLTPEAGVVPVRRGNLLARVPRWTGQTHRSPEWPLPVRELSVDVHVEDGHVRTTIDQTFFNHLERDLEGVYQFPLPPKAAISRLAMYVDGERIEAGVVQRERGRDIYEQIVHRRRDPALLEWMQGNLFQIRIFPLPARTEKRVLLSYTVALEELYGEGELRVPIPELDLPVGAVNYRIRVVGGAGRPFSSRHHEFELREEGQDLIAQFTASDHAIGADIVANLAAGGPGLPPPRIERHELRHADGRQHLGLRLRPQLRSIEQAEQATAAPARDWVVLFDTSASRGPNELEAQRQFLLALLDHLDGDDRLSVLGFDSQLQWASAELERVGSLDRAALEAFLARNTKVGLGATDLSAALNAGLERLAAVKAPADDKRARVPTILYLGDGLGQPLGGSAGAAMVDAAAHVDALAGTLSGAASFVGVSFGPTYDAPALERLAAAGSGLHVHVDEGESVSWRALELLTTLATARVLGLEATLVDAQGQVIAAERTHASARSLAEGESLELLAELAAHDPEPVAVELRGRVGEAAWSERVALPKRDHANEDQAGWLPRAWAQAHVAALTEAGVEQHAAQITELGLAHFLVTPTTSLLVLESEQMYRDFNVHRPSEQAWAYYPAPDKIEVVREGRRSEAGQGQYVVRTPVQMLVGDGASAPVNWAGPMATTPLANSMGFGLGNRRSLGDRRSLGMVGTGRGGGGGGFGFGLTGEAPRGGVDTGAGFGGRGTRITSGPVGLENPDLRSLFGGFVSGGTNPSQWSTTGANLQQDAVSLGAGSAAADSRFASTVVTGALSLGYDGQWARTQPWPQSRHYTSDPRLNDLGELVPALFEEPFDLARERLLLTGLDGARGHVSDPAAELITAARQAQANVRYQLPEGGTLDIDANGNFAVVSERWGFLDERVIYDGVQLRADYPELGLSVARAVGPTSPALFGEWIPWMIPSAEHLAYFYTVERSAPLKLQLRPLESESMPGSGPESESAPTWLEVELDAQHRVIALRVHAGEHVTSTTTFEWTDAGVLLRLGDDGRERERELKRVGPAQTIASLGAPQATEVNLPLPSPADLERALEAHQPGDAAWIDLQHQRLAGYAALNDEPNELRVLQALRDHAGRVLPGELVLAGASLRSADAKQRKATLDAANDGPITAYIAAGVQGRSGAGALRKLARDEDLRRTPVGFMASYRALLFEAEGRPNEASLRQLEAFLRDYQHPTHAYVATLQLSHRWWSHSARKSAAWSALATQDNRFKYIALHQAALTQYQAGHYDEAGLLFQRNFEAAQADHTIPLIDWSVQWAMTQALGEAGWQLTWTRLRERVIDSGDPRLAIELLNSAQQLGRVEDVQRVIASLDPTKLDPVPALALFDALIARGHVGEAGSVLRTVLAVEPINESAPVLLRASMFAERQGHLDEAATQLERAMLVMLDEGLSLADLRAGFARLLELRGRLAQPLSGDASARAEALDAALAVADRWRLEDPDNPQIDLQCAQLLWTLGHDQAAWRHLSSSLDRHAAEGDALAWIADALERGGDLTRADQVWARAIAVEPTDPTHRLRRAQNLLATGDDGPAKALLHEIETGDWQPRFAQTINQAKRLTKLVGN</sequence>
<dbReference type="Pfam" id="PF13768">
    <property type="entry name" value="VWA_3"/>
    <property type="match status" value="1"/>
</dbReference>
<evidence type="ECO:0000313" key="5">
    <source>
        <dbReference type="Proteomes" id="UP000031599"/>
    </source>
</evidence>
<dbReference type="Gene3D" id="1.25.40.10">
    <property type="entry name" value="Tetratricopeptide repeat domain"/>
    <property type="match status" value="1"/>
</dbReference>
<dbReference type="PANTHER" id="PTHR45737">
    <property type="entry name" value="VON WILLEBRAND FACTOR A DOMAIN-CONTAINING PROTEIN 5A"/>
    <property type="match status" value="1"/>
</dbReference>
<keyword evidence="1" id="KW-0812">Transmembrane</keyword>
<keyword evidence="1" id="KW-1133">Transmembrane helix</keyword>
<evidence type="ECO:0000313" key="4">
    <source>
        <dbReference type="EMBL" id="KIG17993.1"/>
    </source>
</evidence>
<dbReference type="InterPro" id="IPR013694">
    <property type="entry name" value="VIT"/>
</dbReference>
<dbReference type="Proteomes" id="UP000031599">
    <property type="component" value="Unassembled WGS sequence"/>
</dbReference>
<dbReference type="EMBL" id="JMCC02000016">
    <property type="protein sequence ID" value="KIG17993.1"/>
    <property type="molecule type" value="Genomic_DNA"/>
</dbReference>
<comment type="caution">
    <text evidence="4">The sequence shown here is derived from an EMBL/GenBank/DDBJ whole genome shotgun (WGS) entry which is preliminary data.</text>
</comment>
<dbReference type="Gene3D" id="3.40.50.410">
    <property type="entry name" value="von Willebrand factor, type A domain"/>
    <property type="match status" value="1"/>
</dbReference>
<evidence type="ECO:0000259" key="3">
    <source>
        <dbReference type="PROSITE" id="PS51468"/>
    </source>
</evidence>
<dbReference type="Pfam" id="PF08487">
    <property type="entry name" value="VIT"/>
    <property type="match status" value="1"/>
</dbReference>
<dbReference type="SMART" id="SM00609">
    <property type="entry name" value="VIT"/>
    <property type="match status" value="1"/>
</dbReference>
<protein>
    <recommendedName>
        <fullName evidence="6">Vault protein inter-alpha-trypsin</fullName>
    </recommendedName>
</protein>